<dbReference type="Proteomes" id="UP000198994">
    <property type="component" value="Unassembled WGS sequence"/>
</dbReference>
<dbReference type="EMBL" id="FNAV01000002">
    <property type="protein sequence ID" value="SDE28081.1"/>
    <property type="molecule type" value="Genomic_DNA"/>
</dbReference>
<gene>
    <name evidence="4" type="ORF">SAMN04488105_102261</name>
</gene>
<evidence type="ECO:0000256" key="1">
    <source>
        <dbReference type="ARBA" id="ARBA00022679"/>
    </source>
</evidence>
<dbReference type="GO" id="GO:0005737">
    <property type="term" value="C:cytoplasm"/>
    <property type="evidence" value="ECO:0007669"/>
    <property type="project" value="TreeGrafter"/>
</dbReference>
<dbReference type="SUPFAM" id="SSF53067">
    <property type="entry name" value="Actin-like ATPase domain"/>
    <property type="match status" value="1"/>
</dbReference>
<dbReference type="GO" id="GO:0019321">
    <property type="term" value="P:pentose metabolic process"/>
    <property type="evidence" value="ECO:0007669"/>
    <property type="project" value="TreeGrafter"/>
</dbReference>
<keyword evidence="1" id="KW-0808">Transferase</keyword>
<dbReference type="Gene3D" id="3.30.420.40">
    <property type="match status" value="1"/>
</dbReference>
<dbReference type="InterPro" id="IPR043129">
    <property type="entry name" value="ATPase_NBD"/>
</dbReference>
<keyword evidence="2 4" id="KW-0418">Kinase</keyword>
<name>A0A1G7BLS3_9RHOB</name>
<dbReference type="PANTHER" id="PTHR43435:SF4">
    <property type="entry name" value="FGGY CARBOHYDRATE KINASE DOMAIN-CONTAINING PROTEIN"/>
    <property type="match status" value="1"/>
</dbReference>
<sequence length="127" mass="13060">MGTGSARAGVFDARGRLLGNSEAAIALWRPCPDHPHQSAADIWAAVCRAVRGAMSEAGAAPERVTGLGFDATCSLVVSDADARPLPDLPHAMHTMSSPAREIAPRGDDSPVAVYDSLPGAFGALLLV</sequence>
<protein>
    <submittedName>
        <fullName evidence="4">FGGY family of carbohydrate kinases, N-terminal domain</fullName>
    </submittedName>
</protein>
<evidence type="ECO:0000313" key="5">
    <source>
        <dbReference type="Proteomes" id="UP000198994"/>
    </source>
</evidence>
<accession>A0A1G7BLS3</accession>
<feature type="domain" description="Carbohydrate kinase FGGY N-terminal" evidence="3">
    <location>
        <begin position="1"/>
        <end position="85"/>
    </location>
</feature>
<dbReference type="GO" id="GO:0019150">
    <property type="term" value="F:D-ribulokinase activity"/>
    <property type="evidence" value="ECO:0007669"/>
    <property type="project" value="TreeGrafter"/>
</dbReference>
<dbReference type="Pfam" id="PF00370">
    <property type="entry name" value="FGGY_N"/>
    <property type="match status" value="1"/>
</dbReference>
<reference evidence="5" key="1">
    <citation type="submission" date="2016-10" db="EMBL/GenBank/DDBJ databases">
        <authorList>
            <person name="Varghese N."/>
            <person name="Submissions S."/>
        </authorList>
    </citation>
    <scope>NUCLEOTIDE SEQUENCE [LARGE SCALE GENOMIC DNA]</scope>
    <source>
        <strain evidence="5">DSM 10146</strain>
    </source>
</reference>
<dbReference type="STRING" id="282683.SAMN04488105_102261"/>
<keyword evidence="5" id="KW-1185">Reference proteome</keyword>
<proteinExistence type="predicted"/>
<evidence type="ECO:0000256" key="2">
    <source>
        <dbReference type="ARBA" id="ARBA00022777"/>
    </source>
</evidence>
<organism evidence="4 5">
    <name type="scientific">Salipiger thiooxidans</name>
    <dbReference type="NCBI Taxonomy" id="282683"/>
    <lineage>
        <taxon>Bacteria</taxon>
        <taxon>Pseudomonadati</taxon>
        <taxon>Pseudomonadota</taxon>
        <taxon>Alphaproteobacteria</taxon>
        <taxon>Rhodobacterales</taxon>
        <taxon>Roseobacteraceae</taxon>
        <taxon>Salipiger</taxon>
    </lineage>
</organism>
<dbReference type="AlphaFoldDB" id="A0A1G7BLS3"/>
<evidence type="ECO:0000259" key="3">
    <source>
        <dbReference type="Pfam" id="PF00370"/>
    </source>
</evidence>
<dbReference type="PANTHER" id="PTHR43435">
    <property type="entry name" value="RIBULOKINASE"/>
    <property type="match status" value="1"/>
</dbReference>
<dbReference type="InterPro" id="IPR018484">
    <property type="entry name" value="FGGY_N"/>
</dbReference>
<evidence type="ECO:0000313" key="4">
    <source>
        <dbReference type="EMBL" id="SDE28081.1"/>
    </source>
</evidence>